<feature type="domain" description="Peptidase M16 N-terminal" evidence="6">
    <location>
        <begin position="16"/>
        <end position="129"/>
    </location>
</feature>
<accession>A0AAE3R5U7</accession>
<evidence type="ECO:0000259" key="7">
    <source>
        <dbReference type="Pfam" id="PF05193"/>
    </source>
</evidence>
<dbReference type="PANTHER" id="PTHR43690:SF17">
    <property type="entry name" value="PROTEIN YHJJ"/>
    <property type="match status" value="1"/>
</dbReference>
<dbReference type="Pfam" id="PF00675">
    <property type="entry name" value="Peptidase_M16"/>
    <property type="match status" value="1"/>
</dbReference>
<dbReference type="GO" id="GO:0008237">
    <property type="term" value="F:metallopeptidase activity"/>
    <property type="evidence" value="ECO:0007669"/>
    <property type="project" value="UniProtKB-KW"/>
</dbReference>
<dbReference type="InterPro" id="IPR011765">
    <property type="entry name" value="Pept_M16_N"/>
</dbReference>
<proteinExistence type="inferred from homology"/>
<evidence type="ECO:0000259" key="6">
    <source>
        <dbReference type="Pfam" id="PF00675"/>
    </source>
</evidence>
<dbReference type="Gene3D" id="3.30.830.10">
    <property type="entry name" value="Metalloenzyme, LuxS/M16 peptidase-like"/>
    <property type="match status" value="2"/>
</dbReference>
<dbReference type="GO" id="GO:0006508">
    <property type="term" value="P:proteolysis"/>
    <property type="evidence" value="ECO:0007669"/>
    <property type="project" value="UniProtKB-KW"/>
</dbReference>
<evidence type="ECO:0000256" key="5">
    <source>
        <dbReference type="ARBA" id="ARBA00023049"/>
    </source>
</evidence>
<keyword evidence="5" id="KW-0482">Metalloprotease</keyword>
<evidence type="ECO:0000256" key="3">
    <source>
        <dbReference type="ARBA" id="ARBA00022801"/>
    </source>
</evidence>
<keyword evidence="2" id="KW-0645">Protease</keyword>
<dbReference type="EMBL" id="JASJOU010000005">
    <property type="protein sequence ID" value="MDJ1502152.1"/>
    <property type="molecule type" value="Genomic_DNA"/>
</dbReference>
<dbReference type="Pfam" id="PF05193">
    <property type="entry name" value="Peptidase_M16_C"/>
    <property type="match status" value="1"/>
</dbReference>
<keyword evidence="9" id="KW-1185">Reference proteome</keyword>
<dbReference type="AlphaFoldDB" id="A0AAE3R5U7"/>
<keyword evidence="3" id="KW-0378">Hydrolase</keyword>
<dbReference type="GO" id="GO:0046872">
    <property type="term" value="F:metal ion binding"/>
    <property type="evidence" value="ECO:0007669"/>
    <property type="project" value="InterPro"/>
</dbReference>
<gene>
    <name evidence="8" type="ORF">QNI22_15910</name>
</gene>
<reference evidence="8" key="1">
    <citation type="submission" date="2023-05" db="EMBL/GenBank/DDBJ databases">
        <authorList>
            <person name="Zhang X."/>
        </authorList>
    </citation>
    <scope>NUCLEOTIDE SEQUENCE</scope>
    <source>
        <strain evidence="8">BD1B2-1</strain>
    </source>
</reference>
<sequence length="413" mass="46794">MIHYQNFILDNGLQVYVHEDHSTPMAAVNILYNVGSRDEYENRTGFAHLFEHLMFGGSKHIPSYDEPLQLVGGENNAFTSPDITNYYITLPAANIETAFWLESDRMLSLSFDPKVLEVQQKVVIEEFKQRYLNQPYGDVWLKLRPLAYEVHPYRWATIGKDISHIEQATLQNVQDFFYKYYLPNNAVLVVAGDITLEQVKQLCKKWFEPIPAGKPYVRELPKEPIQTAERKLAVEAPVPLNAIYKAFHIAGKTEVSAYFNADLLSDILGRGKSSRLYDNLVKDQKLFSNISAYTLNSIDPGLMVIQGQINGGISLEKADAAIQEIIEEIVADGIPEAEVTKVKNQAESSLIYSEVELLNRAMNLAFYANMGDVEEVNRETERIEAITPATLHQMAIETLKPENTSTLYYSAMQ</sequence>
<evidence type="ECO:0000313" key="9">
    <source>
        <dbReference type="Proteomes" id="UP001232063"/>
    </source>
</evidence>
<feature type="domain" description="Peptidase M16 C-terminal" evidence="7">
    <location>
        <begin position="168"/>
        <end position="345"/>
    </location>
</feature>
<dbReference type="RefSeq" id="WP_314512042.1">
    <property type="nucleotide sequence ID" value="NZ_JASJOU010000005.1"/>
</dbReference>
<dbReference type="InterPro" id="IPR007863">
    <property type="entry name" value="Peptidase_M16_C"/>
</dbReference>
<evidence type="ECO:0000256" key="1">
    <source>
        <dbReference type="ARBA" id="ARBA00007261"/>
    </source>
</evidence>
<dbReference type="SUPFAM" id="SSF63411">
    <property type="entry name" value="LuxS/MPP-like metallohydrolase"/>
    <property type="match status" value="2"/>
</dbReference>
<evidence type="ECO:0000256" key="2">
    <source>
        <dbReference type="ARBA" id="ARBA00022670"/>
    </source>
</evidence>
<comment type="caution">
    <text evidence="8">The sequence shown here is derived from an EMBL/GenBank/DDBJ whole genome shotgun (WGS) entry which is preliminary data.</text>
</comment>
<comment type="similarity">
    <text evidence="1">Belongs to the peptidase M16 family.</text>
</comment>
<name>A0AAE3R5U7_9BACT</name>
<protein>
    <submittedName>
        <fullName evidence="8">Pitrilysin family protein</fullName>
    </submittedName>
</protein>
<evidence type="ECO:0000313" key="8">
    <source>
        <dbReference type="EMBL" id="MDJ1502152.1"/>
    </source>
</evidence>
<keyword evidence="4" id="KW-0862">Zinc</keyword>
<dbReference type="PANTHER" id="PTHR43690">
    <property type="entry name" value="NARDILYSIN"/>
    <property type="match status" value="1"/>
</dbReference>
<dbReference type="Proteomes" id="UP001232063">
    <property type="component" value="Unassembled WGS sequence"/>
</dbReference>
<dbReference type="InterPro" id="IPR011249">
    <property type="entry name" value="Metalloenz_LuxS/M16"/>
</dbReference>
<evidence type="ECO:0000256" key="4">
    <source>
        <dbReference type="ARBA" id="ARBA00022833"/>
    </source>
</evidence>
<organism evidence="8 9">
    <name type="scientific">Xanthocytophaga agilis</name>
    <dbReference type="NCBI Taxonomy" id="3048010"/>
    <lineage>
        <taxon>Bacteria</taxon>
        <taxon>Pseudomonadati</taxon>
        <taxon>Bacteroidota</taxon>
        <taxon>Cytophagia</taxon>
        <taxon>Cytophagales</taxon>
        <taxon>Rhodocytophagaceae</taxon>
        <taxon>Xanthocytophaga</taxon>
    </lineage>
</organism>
<dbReference type="InterPro" id="IPR050626">
    <property type="entry name" value="Peptidase_M16"/>
</dbReference>